<reference evidence="9 10" key="1">
    <citation type="submission" date="2020-10" db="EMBL/GenBank/DDBJ databases">
        <authorList>
            <person name="Castelo-Branco R."/>
            <person name="Eusebio N."/>
            <person name="Adriana R."/>
            <person name="Vieira A."/>
            <person name="Brugerolle De Fraissinette N."/>
            <person name="Rezende De Castro R."/>
            <person name="Schneider M.P."/>
            <person name="Vasconcelos V."/>
            <person name="Leao P.N."/>
        </authorList>
    </citation>
    <scope>NUCLEOTIDE SEQUENCE [LARGE SCALE GENOMIC DNA]</scope>
    <source>
        <strain evidence="9 10">LEGE 06226</strain>
    </source>
</reference>
<evidence type="ECO:0000256" key="4">
    <source>
        <dbReference type="ARBA" id="ARBA00022723"/>
    </source>
</evidence>
<keyword evidence="5" id="KW-0249">Electron transport</keyword>
<evidence type="ECO:0000259" key="8">
    <source>
        <dbReference type="PROSITE" id="PS51007"/>
    </source>
</evidence>
<name>A0ABR9UKU1_9CYAN</name>
<keyword evidence="1" id="KW-0813">Transport</keyword>
<keyword evidence="10" id="KW-1185">Reference proteome</keyword>
<dbReference type="InterPro" id="IPR036909">
    <property type="entry name" value="Cyt_c-like_dom_sf"/>
</dbReference>
<evidence type="ECO:0000256" key="1">
    <source>
        <dbReference type="ARBA" id="ARBA00022448"/>
    </source>
</evidence>
<accession>A0ABR9UKU1</accession>
<dbReference type="Gene3D" id="1.10.760.10">
    <property type="entry name" value="Cytochrome c-like domain"/>
    <property type="match status" value="1"/>
</dbReference>
<comment type="caution">
    <text evidence="9">The sequence shown here is derived from an EMBL/GenBank/DDBJ whole genome shotgun (WGS) entry which is preliminary data.</text>
</comment>
<evidence type="ECO:0000256" key="2">
    <source>
        <dbReference type="ARBA" id="ARBA00022531"/>
    </source>
</evidence>
<dbReference type="NCBIfam" id="TIGR03046">
    <property type="entry name" value="PS_II_psbV2"/>
    <property type="match status" value="1"/>
</dbReference>
<dbReference type="EMBL" id="JADEWU010000124">
    <property type="protein sequence ID" value="MBE9146786.1"/>
    <property type="molecule type" value="Genomic_DNA"/>
</dbReference>
<organism evidence="9 10">
    <name type="scientific">Planktothrix mougeotii LEGE 06226</name>
    <dbReference type="NCBI Taxonomy" id="1828728"/>
    <lineage>
        <taxon>Bacteria</taxon>
        <taxon>Bacillati</taxon>
        <taxon>Cyanobacteriota</taxon>
        <taxon>Cyanophyceae</taxon>
        <taxon>Oscillatoriophycideae</taxon>
        <taxon>Oscillatoriales</taxon>
        <taxon>Microcoleaceae</taxon>
        <taxon>Planktothrix</taxon>
    </lineage>
</organism>
<protein>
    <submittedName>
        <fullName evidence="9">Photosystem II cytochrome PsbV2</fullName>
    </submittedName>
</protein>
<keyword evidence="2" id="KW-0602">Photosynthesis</keyword>
<gene>
    <name evidence="9" type="primary">psbV2</name>
    <name evidence="9" type="ORF">IQ236_26685</name>
</gene>
<keyword evidence="4 7" id="KW-0479">Metal-binding</keyword>
<dbReference type="SUPFAM" id="SSF46626">
    <property type="entry name" value="Cytochrome c"/>
    <property type="match status" value="1"/>
</dbReference>
<dbReference type="InterPro" id="IPR009056">
    <property type="entry name" value="Cyt_c-like_dom"/>
</dbReference>
<evidence type="ECO:0000256" key="6">
    <source>
        <dbReference type="ARBA" id="ARBA00023004"/>
    </source>
</evidence>
<evidence type="ECO:0000256" key="3">
    <source>
        <dbReference type="ARBA" id="ARBA00022617"/>
    </source>
</evidence>
<feature type="domain" description="Cytochrome c" evidence="8">
    <location>
        <begin position="63"/>
        <end position="154"/>
    </location>
</feature>
<dbReference type="RefSeq" id="WP_193872148.1">
    <property type="nucleotide sequence ID" value="NZ_JADEWU010000124.1"/>
</dbReference>
<dbReference type="Proteomes" id="UP000640725">
    <property type="component" value="Unassembled WGS sequence"/>
</dbReference>
<evidence type="ECO:0000313" key="10">
    <source>
        <dbReference type="Proteomes" id="UP000640725"/>
    </source>
</evidence>
<evidence type="ECO:0000256" key="7">
    <source>
        <dbReference type="PROSITE-ProRule" id="PRU00433"/>
    </source>
</evidence>
<evidence type="ECO:0000256" key="5">
    <source>
        <dbReference type="ARBA" id="ARBA00022982"/>
    </source>
</evidence>
<sequence>MGYSKLFVHFLLTILILGISLFSWSLPTQAASIDPFIRRYFEVSQPVEIPVDGKGNTRQFSGDDLTQGKALFEQNCVNCHVGGVTLQYPSLSLSLEALKGATPSRDNLNNLVAYFRNPVSYDGTDYNYWCREVSENWMSTDEAEKMAAYLLRAAAKVPYWGVQQNQQTPSF</sequence>
<dbReference type="Pfam" id="PF14495">
    <property type="entry name" value="Cytochrom_C550"/>
    <property type="match status" value="1"/>
</dbReference>
<proteinExistence type="predicted"/>
<evidence type="ECO:0000313" key="9">
    <source>
        <dbReference type="EMBL" id="MBE9146786.1"/>
    </source>
</evidence>
<keyword evidence="3 7" id="KW-0349">Heme</keyword>
<dbReference type="InterPro" id="IPR029490">
    <property type="entry name" value="Cytochrom_C550"/>
</dbReference>
<keyword evidence="6 7" id="KW-0408">Iron</keyword>
<dbReference type="PROSITE" id="PS51007">
    <property type="entry name" value="CYTC"/>
    <property type="match status" value="1"/>
</dbReference>